<keyword evidence="2" id="KW-1185">Reference proteome</keyword>
<protein>
    <submittedName>
        <fullName evidence="1">Uncharacterized protein</fullName>
    </submittedName>
</protein>
<comment type="caution">
    <text evidence="1">The sequence shown here is derived from an EMBL/GenBank/DDBJ whole genome shotgun (WGS) entry which is preliminary data.</text>
</comment>
<evidence type="ECO:0000313" key="1">
    <source>
        <dbReference type="EMBL" id="KAI4561493.1"/>
    </source>
</evidence>
<sequence length="203" mass="22773">MGTSVTRSGGHRKGQSPCELLRGLSVFLSLRCQGLRHCVKSRSEPEDYSPVLTLILGYFWSLHRGHLKRYVCPRSLGSDHVSGDLRVAWARALGPRVDPPPARERRGPIGRARGSQESVKLDLDFDLELELDLEIEFDLELELDLDFDLDLDFELDLALELDLDFDLELDQQRETRFAQSTGGPEAGPCISPSLCDHCKDIPS</sequence>
<gene>
    <name evidence="1" type="ORF">MJG53_016547</name>
</gene>
<reference evidence="1" key="1">
    <citation type="submission" date="2022-03" db="EMBL/GenBank/DDBJ databases">
        <title>Genomic analyses of argali, domestic sheep and their hybrids provide insights into chromosomal evolution, heterosis and genetic basis of agronomic traits.</title>
        <authorList>
            <person name="Li M."/>
        </authorList>
    </citation>
    <scope>NUCLEOTIDE SEQUENCE</scope>
    <source>
        <strain evidence="1">F1 hybrid</strain>
    </source>
</reference>
<evidence type="ECO:0000313" key="2">
    <source>
        <dbReference type="Proteomes" id="UP001057279"/>
    </source>
</evidence>
<accession>A0ACB9U8Q8</accession>
<dbReference type="EMBL" id="CM043046">
    <property type="protein sequence ID" value="KAI4561493.1"/>
    <property type="molecule type" value="Genomic_DNA"/>
</dbReference>
<organism evidence="1 2">
    <name type="scientific">Ovis ammon polii x Ovis aries</name>
    <dbReference type="NCBI Taxonomy" id="2918886"/>
    <lineage>
        <taxon>Eukaryota</taxon>
        <taxon>Metazoa</taxon>
        <taxon>Chordata</taxon>
        <taxon>Craniata</taxon>
        <taxon>Vertebrata</taxon>
        <taxon>Euteleostomi</taxon>
        <taxon>Mammalia</taxon>
        <taxon>Eutheria</taxon>
        <taxon>Laurasiatheria</taxon>
        <taxon>Artiodactyla</taxon>
        <taxon>Ruminantia</taxon>
        <taxon>Pecora</taxon>
        <taxon>Bovidae</taxon>
        <taxon>Caprinae</taxon>
        <taxon>Ovis</taxon>
    </lineage>
</organism>
<dbReference type="Proteomes" id="UP001057279">
    <property type="component" value="Linkage Group LG21"/>
</dbReference>
<proteinExistence type="predicted"/>
<name>A0ACB9U8Q8_9CETA</name>